<comment type="similarity">
    <text evidence="1">Belongs to the Gfo/Idh/MocA family.</text>
</comment>
<feature type="domain" description="Gfo/Idh/MocA-like oxidoreductase N-terminal" evidence="6">
    <location>
        <begin position="9"/>
        <end position="146"/>
    </location>
</feature>
<evidence type="ECO:0000259" key="6">
    <source>
        <dbReference type="Pfam" id="PF01408"/>
    </source>
</evidence>
<dbReference type="SUPFAM" id="SSF51735">
    <property type="entry name" value="NAD(P)-binding Rossmann-fold domains"/>
    <property type="match status" value="1"/>
</dbReference>
<dbReference type="EMBL" id="KV453851">
    <property type="protein sequence ID" value="ODV85796.1"/>
    <property type="molecule type" value="Genomic_DNA"/>
</dbReference>
<keyword evidence="2" id="KW-0560">Oxidoreductase</keyword>
<dbReference type="InterPro" id="IPR050984">
    <property type="entry name" value="Gfo/Idh/MocA_domain"/>
</dbReference>
<dbReference type="PANTHER" id="PTHR22604">
    <property type="entry name" value="OXIDOREDUCTASES"/>
    <property type="match status" value="1"/>
</dbReference>
<dbReference type="PANTHER" id="PTHR22604:SF105">
    <property type="entry name" value="TRANS-1,2-DIHYDROBENZENE-1,2-DIOL DEHYDROGENASE"/>
    <property type="match status" value="1"/>
</dbReference>
<dbReference type="AlphaFoldDB" id="A0A1E4T229"/>
<dbReference type="GO" id="GO:0000166">
    <property type="term" value="F:nucleotide binding"/>
    <property type="evidence" value="ECO:0007669"/>
    <property type="project" value="InterPro"/>
</dbReference>
<reference evidence="9" key="1">
    <citation type="submission" date="2016-04" db="EMBL/GenBank/DDBJ databases">
        <title>Comparative genomics of biotechnologically important yeasts.</title>
        <authorList>
            <consortium name="DOE Joint Genome Institute"/>
            <person name="Riley R."/>
            <person name="Haridas S."/>
            <person name="Wolfe K.H."/>
            <person name="Lopes M.R."/>
            <person name="Hittinger C.T."/>
            <person name="Goker M."/>
            <person name="Salamov A."/>
            <person name="Wisecaver J."/>
            <person name="Long T.M."/>
            <person name="Aerts A.L."/>
            <person name="Barry K."/>
            <person name="Choi C."/>
            <person name="Clum A."/>
            <person name="Coughlan A.Y."/>
            <person name="Deshpande S."/>
            <person name="Douglass A.P."/>
            <person name="Hanson S.J."/>
            <person name="Klenk H.-P."/>
            <person name="Labutti K."/>
            <person name="Lapidus A."/>
            <person name="Lindquist E."/>
            <person name="Lipzen A."/>
            <person name="Meier-Kolthoff J.P."/>
            <person name="Ohm R.A."/>
            <person name="Otillar R.P."/>
            <person name="Pangilinan J."/>
            <person name="Peng Y."/>
            <person name="Rokas A."/>
            <person name="Rosa C.A."/>
            <person name="Scheuner C."/>
            <person name="Sibirny A.A."/>
            <person name="Slot J.C."/>
            <person name="Stielow J.B."/>
            <person name="Sun H."/>
            <person name="Kurtzman C.P."/>
            <person name="Blackwell M."/>
            <person name="Grigoriev I.V."/>
            <person name="Jeffries T.W."/>
        </authorList>
    </citation>
    <scope>NUCLEOTIDE SEQUENCE [LARGE SCALE GENOMIC DNA]</scope>
    <source>
        <strain evidence="9">NRRL YB-2248</strain>
    </source>
</reference>
<dbReference type="InterPro" id="IPR036291">
    <property type="entry name" value="NAD(P)-bd_dom_sf"/>
</dbReference>
<evidence type="ECO:0000313" key="8">
    <source>
        <dbReference type="EMBL" id="ODV85796.1"/>
    </source>
</evidence>
<dbReference type="GO" id="GO:0047837">
    <property type="term" value="F:D-xylose 1-dehydrogenase (NADP+) activity"/>
    <property type="evidence" value="ECO:0007669"/>
    <property type="project" value="UniProtKB-EC"/>
</dbReference>
<dbReference type="STRING" id="983967.A0A1E4T229"/>
<evidence type="ECO:0000256" key="5">
    <source>
        <dbReference type="ARBA" id="ARBA00049233"/>
    </source>
</evidence>
<dbReference type="SUPFAM" id="SSF55347">
    <property type="entry name" value="Glyceraldehyde-3-phosphate dehydrogenase-like, C-terminal domain"/>
    <property type="match status" value="1"/>
</dbReference>
<gene>
    <name evidence="8" type="ORF">CANARDRAFT_27885</name>
</gene>
<dbReference type="OrthoDB" id="2129491at2759"/>
<dbReference type="Pfam" id="PF01408">
    <property type="entry name" value="GFO_IDH_MocA"/>
    <property type="match status" value="1"/>
</dbReference>
<evidence type="ECO:0000313" key="9">
    <source>
        <dbReference type="Proteomes" id="UP000094801"/>
    </source>
</evidence>
<dbReference type="Pfam" id="PF22725">
    <property type="entry name" value="GFO_IDH_MocA_C3"/>
    <property type="match status" value="1"/>
</dbReference>
<feature type="domain" description="GFO/IDH/MocA-like oxidoreductase" evidence="7">
    <location>
        <begin position="164"/>
        <end position="281"/>
    </location>
</feature>
<name>A0A1E4T229_9ASCO</name>
<dbReference type="Proteomes" id="UP000094801">
    <property type="component" value="Unassembled WGS sequence"/>
</dbReference>
<dbReference type="Gene3D" id="3.30.360.10">
    <property type="entry name" value="Dihydrodipicolinate Reductase, domain 2"/>
    <property type="match status" value="1"/>
</dbReference>
<accession>A0A1E4T229</accession>
<evidence type="ECO:0000259" key="7">
    <source>
        <dbReference type="Pfam" id="PF22725"/>
    </source>
</evidence>
<dbReference type="InterPro" id="IPR055170">
    <property type="entry name" value="GFO_IDH_MocA-like_dom"/>
</dbReference>
<sequence length="367" mass="41162">MSSEKPFQLNWGVFGPGRISVLFFNDLLHSKDKLRPDVLSGKISHSLVAIASGSSIKNAEWFKKEGINEGDDDNMICYPGYAELLKDDRVDVVYIATLNSSHFKLCHMALAAGKHVLMEKPFTMNAKQAKILIDFAKEKKLFLMEAFWTKYNPVMKDLTKICFEDKTIGDIKRVHSDLSFFFDQKDPMMNRIFNHSLGGGTVLDIGIYALNWQMNFLDHVNYDPDYLPEVKSFFNFANTGVDISNAIILRFGDDRLGVATCSGFFDNPGPAVVIQGTKGRAVVNDSCRPTSYSLYGSDGKLISEKTYEYDGHAMFFEGDHVALCLMKGMLESDVHTLSHTLKIAKILDAVRAENGLVYPDEIESTQL</sequence>
<dbReference type="EC" id="1.1.1.179" evidence="3"/>
<dbReference type="InterPro" id="IPR000683">
    <property type="entry name" value="Gfo/Idh/MocA-like_OxRdtase_N"/>
</dbReference>
<evidence type="ECO:0000256" key="1">
    <source>
        <dbReference type="ARBA" id="ARBA00010928"/>
    </source>
</evidence>
<evidence type="ECO:0000256" key="4">
    <source>
        <dbReference type="ARBA" id="ARBA00042988"/>
    </source>
</evidence>
<protein>
    <recommendedName>
        <fullName evidence="3">D-xylose 1-dehydrogenase (NADP(+), D-xylono-1,5-lactone-forming)</fullName>
        <ecNumber evidence="3">1.1.1.179</ecNumber>
    </recommendedName>
    <alternativeName>
        <fullName evidence="4">D-xylose-NADP dehydrogenase</fullName>
    </alternativeName>
</protein>
<keyword evidence="9" id="KW-1185">Reference proteome</keyword>
<organism evidence="8 9">
    <name type="scientific">[Candida] arabinofermentans NRRL YB-2248</name>
    <dbReference type="NCBI Taxonomy" id="983967"/>
    <lineage>
        <taxon>Eukaryota</taxon>
        <taxon>Fungi</taxon>
        <taxon>Dikarya</taxon>
        <taxon>Ascomycota</taxon>
        <taxon>Saccharomycotina</taxon>
        <taxon>Pichiomycetes</taxon>
        <taxon>Pichiales</taxon>
        <taxon>Pichiaceae</taxon>
        <taxon>Ogataea</taxon>
        <taxon>Ogataea/Candida clade</taxon>
    </lineage>
</organism>
<dbReference type="Gene3D" id="3.40.50.720">
    <property type="entry name" value="NAD(P)-binding Rossmann-like Domain"/>
    <property type="match status" value="1"/>
</dbReference>
<proteinExistence type="inferred from homology"/>
<evidence type="ECO:0000256" key="3">
    <source>
        <dbReference type="ARBA" id="ARBA00038984"/>
    </source>
</evidence>
<evidence type="ECO:0000256" key="2">
    <source>
        <dbReference type="ARBA" id="ARBA00023002"/>
    </source>
</evidence>
<comment type="catalytic activity">
    <reaction evidence="5">
        <text>D-xylose + NADP(+) = D-xylono-1,5-lactone + NADPH + H(+)</text>
        <dbReference type="Rhea" id="RHEA:22000"/>
        <dbReference type="ChEBI" id="CHEBI:15378"/>
        <dbReference type="ChEBI" id="CHEBI:15867"/>
        <dbReference type="ChEBI" id="CHEBI:53455"/>
        <dbReference type="ChEBI" id="CHEBI:57783"/>
        <dbReference type="ChEBI" id="CHEBI:58349"/>
        <dbReference type="EC" id="1.1.1.179"/>
    </reaction>
</comment>